<keyword evidence="16" id="KW-1185">Reference proteome</keyword>
<evidence type="ECO:0000256" key="5">
    <source>
        <dbReference type="ARBA" id="ARBA00022490"/>
    </source>
</evidence>
<keyword evidence="10" id="KW-0239">DNA-directed DNA polymerase</keyword>
<accession>H1YGC7</accession>
<keyword evidence="8" id="KW-0235">DNA replication</keyword>
<dbReference type="InterPro" id="IPR012340">
    <property type="entry name" value="NA-bd_OB-fold"/>
</dbReference>
<comment type="catalytic activity">
    <reaction evidence="12">
        <text>DNA(n) + a 2'-deoxyribonucleoside 5'-triphosphate = DNA(n+1) + diphosphate</text>
        <dbReference type="Rhea" id="RHEA:22508"/>
        <dbReference type="Rhea" id="RHEA-COMP:17339"/>
        <dbReference type="Rhea" id="RHEA-COMP:17340"/>
        <dbReference type="ChEBI" id="CHEBI:33019"/>
        <dbReference type="ChEBI" id="CHEBI:61560"/>
        <dbReference type="ChEBI" id="CHEBI:173112"/>
        <dbReference type="EC" id="2.7.7.7"/>
    </reaction>
</comment>
<reference evidence="15" key="1">
    <citation type="submission" date="2011-09" db="EMBL/GenBank/DDBJ databases">
        <title>The permanent draft genome of Mucilaginibacter paludis DSM 18603.</title>
        <authorList>
            <consortium name="US DOE Joint Genome Institute (JGI-PGF)"/>
            <person name="Lucas S."/>
            <person name="Han J."/>
            <person name="Lapidus A."/>
            <person name="Bruce D."/>
            <person name="Goodwin L."/>
            <person name="Pitluck S."/>
            <person name="Peters L."/>
            <person name="Kyrpides N."/>
            <person name="Mavromatis K."/>
            <person name="Ivanova N."/>
            <person name="Mikhailova N."/>
            <person name="Held B."/>
            <person name="Detter J.C."/>
            <person name="Tapia R."/>
            <person name="Han C."/>
            <person name="Land M."/>
            <person name="Hauser L."/>
            <person name="Markowitz V."/>
            <person name="Cheng J.-F."/>
            <person name="Hugenholtz P."/>
            <person name="Woyke T."/>
            <person name="Wu D."/>
            <person name="Tindall B."/>
            <person name="Brambilla E."/>
            <person name="Klenk H.-P."/>
            <person name="Eisen J.A."/>
        </authorList>
    </citation>
    <scope>NUCLEOTIDE SEQUENCE [LARGE SCALE GENOMIC DNA]</scope>
    <source>
        <strain evidence="15">DSM 18603</strain>
    </source>
</reference>
<proteinExistence type="inferred from homology"/>
<dbReference type="EMBL" id="CM001403">
    <property type="protein sequence ID" value="EHQ24479.1"/>
    <property type="molecule type" value="Genomic_DNA"/>
</dbReference>
<dbReference type="GO" id="GO:0006260">
    <property type="term" value="P:DNA replication"/>
    <property type="evidence" value="ECO:0007669"/>
    <property type="project" value="UniProtKB-KW"/>
</dbReference>
<dbReference type="SMART" id="SM00481">
    <property type="entry name" value="POLIIIAc"/>
    <property type="match status" value="1"/>
</dbReference>
<evidence type="ECO:0000256" key="12">
    <source>
        <dbReference type="ARBA" id="ARBA00049244"/>
    </source>
</evidence>
<dbReference type="GO" id="GO:0008408">
    <property type="term" value="F:3'-5' exonuclease activity"/>
    <property type="evidence" value="ECO:0007669"/>
    <property type="project" value="InterPro"/>
</dbReference>
<dbReference type="GO" id="GO:0005737">
    <property type="term" value="C:cytoplasm"/>
    <property type="evidence" value="ECO:0007669"/>
    <property type="project" value="UniProtKB-SubCell"/>
</dbReference>
<dbReference type="AlphaFoldDB" id="H1YGC7"/>
<dbReference type="InterPro" id="IPR011708">
    <property type="entry name" value="DNA_pol3_alpha_NTPase_dom"/>
</dbReference>
<evidence type="ECO:0000256" key="8">
    <source>
        <dbReference type="ARBA" id="ARBA00022705"/>
    </source>
</evidence>
<dbReference type="InterPro" id="IPR004365">
    <property type="entry name" value="NA-bd_OB_tRNA"/>
</dbReference>
<evidence type="ECO:0000313" key="15">
    <source>
        <dbReference type="EMBL" id="EHQ24479.1"/>
    </source>
</evidence>
<dbReference type="Pfam" id="PF17657">
    <property type="entry name" value="DNA_pol3_finger"/>
    <property type="match status" value="1"/>
</dbReference>
<dbReference type="RefSeq" id="WP_008504025.1">
    <property type="nucleotide sequence ID" value="NZ_CM001403.1"/>
</dbReference>
<dbReference type="Pfam" id="PF01336">
    <property type="entry name" value="tRNA_anti-codon"/>
    <property type="match status" value="1"/>
</dbReference>
<evidence type="ECO:0000256" key="2">
    <source>
        <dbReference type="ARBA" id="ARBA00007391"/>
    </source>
</evidence>
<keyword evidence="5" id="KW-0963">Cytoplasm</keyword>
<dbReference type="EC" id="2.7.7.7" evidence="3"/>
<evidence type="ECO:0000256" key="4">
    <source>
        <dbReference type="ARBA" id="ARBA00017273"/>
    </source>
</evidence>
<evidence type="ECO:0000256" key="1">
    <source>
        <dbReference type="ARBA" id="ARBA00004496"/>
    </source>
</evidence>
<gene>
    <name evidence="15" type="ORF">Mucpa_0283</name>
</gene>
<dbReference type="Pfam" id="PF14579">
    <property type="entry name" value="HHH_6"/>
    <property type="match status" value="1"/>
</dbReference>
<dbReference type="eggNOG" id="COG0587">
    <property type="taxonomic scope" value="Bacteria"/>
</dbReference>
<dbReference type="Gene3D" id="2.40.50.140">
    <property type="entry name" value="Nucleic acid-binding proteins"/>
    <property type="match status" value="1"/>
</dbReference>
<dbReference type="InterPro" id="IPR040982">
    <property type="entry name" value="DNA_pol3_finger"/>
</dbReference>
<dbReference type="CDD" id="cd07434">
    <property type="entry name" value="PHP_PolIIIA_DnaE2"/>
    <property type="match status" value="1"/>
</dbReference>
<evidence type="ECO:0000256" key="9">
    <source>
        <dbReference type="ARBA" id="ARBA00022763"/>
    </source>
</evidence>
<evidence type="ECO:0000256" key="6">
    <source>
        <dbReference type="ARBA" id="ARBA00022679"/>
    </source>
</evidence>
<comment type="similarity">
    <text evidence="2">Belongs to the DNA polymerase type-C family. DnaE2 subfamily.</text>
</comment>
<keyword evidence="9" id="KW-0227">DNA damage</keyword>
<evidence type="ECO:0000256" key="10">
    <source>
        <dbReference type="ARBA" id="ARBA00022932"/>
    </source>
</evidence>
<dbReference type="CDD" id="cd04485">
    <property type="entry name" value="DnaE_OBF"/>
    <property type="match status" value="1"/>
</dbReference>
<dbReference type="InterPro" id="IPR016195">
    <property type="entry name" value="Pol/histidinol_Pase-like"/>
</dbReference>
<keyword evidence="6" id="KW-0808">Transferase</keyword>
<dbReference type="Proteomes" id="UP000002774">
    <property type="component" value="Chromosome"/>
</dbReference>
<dbReference type="PANTHER" id="PTHR32294:SF4">
    <property type="entry name" value="ERROR-PRONE DNA POLYMERASE"/>
    <property type="match status" value="1"/>
</dbReference>
<dbReference type="Gene3D" id="3.20.20.140">
    <property type="entry name" value="Metal-dependent hydrolases"/>
    <property type="match status" value="1"/>
</dbReference>
<dbReference type="NCBIfam" id="NF004225">
    <property type="entry name" value="PRK05672.1"/>
    <property type="match status" value="1"/>
</dbReference>
<dbReference type="GO" id="GO:0006281">
    <property type="term" value="P:DNA repair"/>
    <property type="evidence" value="ECO:0007669"/>
    <property type="project" value="UniProtKB-KW"/>
</dbReference>
<dbReference type="InterPro" id="IPR004805">
    <property type="entry name" value="DnaE2/DnaE/PolC"/>
</dbReference>
<keyword evidence="11" id="KW-0234">DNA repair</keyword>
<dbReference type="InterPro" id="IPR003141">
    <property type="entry name" value="Pol/His_phosphatase_N"/>
</dbReference>
<dbReference type="STRING" id="714943.Mucpa_0283"/>
<keyword evidence="7" id="KW-0548">Nucleotidyltransferase</keyword>
<dbReference type="NCBIfam" id="TIGR00594">
    <property type="entry name" value="polc"/>
    <property type="match status" value="1"/>
</dbReference>
<evidence type="ECO:0000259" key="14">
    <source>
        <dbReference type="SMART" id="SM00481"/>
    </source>
</evidence>
<protein>
    <recommendedName>
        <fullName evidence="4">Error-prone DNA polymerase</fullName>
        <ecNumber evidence="3">2.7.7.7</ecNumber>
    </recommendedName>
</protein>
<evidence type="ECO:0000313" key="16">
    <source>
        <dbReference type="Proteomes" id="UP000002774"/>
    </source>
</evidence>
<dbReference type="Pfam" id="PF02811">
    <property type="entry name" value="PHP"/>
    <property type="match status" value="1"/>
</dbReference>
<feature type="domain" description="Polymerase/histidinol phosphatase N-terminal" evidence="14">
    <location>
        <begin position="4"/>
        <end position="71"/>
    </location>
</feature>
<evidence type="ECO:0000256" key="13">
    <source>
        <dbReference type="SAM" id="MobiDB-lite"/>
    </source>
</evidence>
<dbReference type="InterPro" id="IPR023073">
    <property type="entry name" value="DnaE2"/>
</dbReference>
<dbReference type="SUPFAM" id="SSF89550">
    <property type="entry name" value="PHP domain-like"/>
    <property type="match status" value="1"/>
</dbReference>
<dbReference type="InterPro" id="IPR004013">
    <property type="entry name" value="PHP_dom"/>
</dbReference>
<dbReference type="HAMAP" id="MF_01902">
    <property type="entry name" value="DNApol_error_prone"/>
    <property type="match status" value="1"/>
</dbReference>
<dbReference type="InterPro" id="IPR029460">
    <property type="entry name" value="DNAPol_HHH"/>
</dbReference>
<comment type="subcellular location">
    <subcellularLocation>
        <location evidence="1">Cytoplasm</location>
    </subcellularLocation>
</comment>
<dbReference type="PANTHER" id="PTHR32294">
    <property type="entry name" value="DNA POLYMERASE III SUBUNIT ALPHA"/>
    <property type="match status" value="1"/>
</dbReference>
<organism evidence="15 16">
    <name type="scientific">Mucilaginibacter paludis DSM 18603</name>
    <dbReference type="NCBI Taxonomy" id="714943"/>
    <lineage>
        <taxon>Bacteria</taxon>
        <taxon>Pseudomonadati</taxon>
        <taxon>Bacteroidota</taxon>
        <taxon>Sphingobacteriia</taxon>
        <taxon>Sphingobacteriales</taxon>
        <taxon>Sphingobacteriaceae</taxon>
        <taxon>Mucilaginibacter</taxon>
    </lineage>
</organism>
<name>H1YGC7_9SPHI</name>
<dbReference type="OrthoDB" id="9803237at2"/>
<dbReference type="GO" id="GO:0003676">
    <property type="term" value="F:nucleic acid binding"/>
    <property type="evidence" value="ECO:0007669"/>
    <property type="project" value="InterPro"/>
</dbReference>
<dbReference type="HOGENOM" id="CLU_001600_4_0_10"/>
<dbReference type="GO" id="GO:0003887">
    <property type="term" value="F:DNA-directed DNA polymerase activity"/>
    <property type="evidence" value="ECO:0007669"/>
    <property type="project" value="UniProtKB-KW"/>
</dbReference>
<sequence>MKYAELQVTSNFSFMRGGSHPDELVERAADLGYSKIAITDCNSMAGVVRAHMAAQIKGISLIPACRLDLHNGPSLLAYPTDTSAWGRLCALLTLGNLRTEKGKCELYKKDLYAHAQGIKFIVIPPGTLNASFDFDDAFKQDLEEYRAALGNQLYIAASRSYSGDDAKRFYRIKQLGVPMVATGDVHYHNPERRELQDVETCVREKCTIHTAGYKLHANAERYLKPLDELERLFRQYPEALERTMEIADACDFSLDTLKYLEPVWVSPDGRSADEHLAELTWKGAKTVFAEDKLPKHRKQIEFELAFFKKRKLAPYFLRIYEYTREADKRAILYQGRGSAANCTVCFCLGITPVNPDKSRLLFSRFMSDSREEWPDVDVDFEHERREEIIQWIYETYGREHAAIVATVTQERYKGAIRDVGKAMGLSEDTIKRLGGGIWDFSEEAFNRERIIGQGLNPDDTVLKKVLELTEQLMGFPRQLGQHTGGFVIMRCKLSDICPVLNARMENRTQLEWNKDDLEALGILKVDVLALGMLTCIRKAFSLMKQHYNLPLTLESLPQDDSRVYDMICKADTLGVFQIESRAQMSMLPRLKPRVFYDLVIEVAIVRPGPIQGDMVHPYLRRRDGIDPIEYPSQELEDILGRTKGVPLFQEQAMEIAIVAAGFSPAEADQLRRSMATFKAKGLVSQFRKKLVDGMVAKGYEEEFAKRIFKQLEGFGSYGFPESHATAFAHLVYISCWLKCHYPDVFCTALLNSQPMGFYQPAEIVDDARNHGVSVREVDINYSGWDNTLEDKDGKYYAVRLGFRQVSGLREKDMQLLINNRGTGYQAICQLHDAGVPQDALEKLADADAFRSIGSDRRQALWEVSALSDKPTGLFTGQQVPSAQISLPIMTPAEHVVQDFATTGLSLKAHPVSFVREQLDLLKVTPTGQLKNLKNGDQVKVAGMITVRQRPGTAKGVVFITIKDETGYSNLVVWESTFAKYRKEILQARLLMVEGKLQVEGDVIHVVANRCFNLNGLLRKLTGHEDDALLTTTLSHSDETTAPYAYDPRQQTPKPAEDLFHKGRNFK</sequence>
<dbReference type="Pfam" id="PF07733">
    <property type="entry name" value="DNA_pol3_alpha"/>
    <property type="match status" value="1"/>
</dbReference>
<evidence type="ECO:0000256" key="3">
    <source>
        <dbReference type="ARBA" id="ARBA00012417"/>
    </source>
</evidence>
<feature type="region of interest" description="Disordered" evidence="13">
    <location>
        <begin position="1039"/>
        <end position="1066"/>
    </location>
</feature>
<evidence type="ECO:0000256" key="11">
    <source>
        <dbReference type="ARBA" id="ARBA00023204"/>
    </source>
</evidence>
<evidence type="ECO:0000256" key="7">
    <source>
        <dbReference type="ARBA" id="ARBA00022695"/>
    </source>
</evidence>